<reference evidence="8" key="1">
    <citation type="journal article" date="2019" name="Int. J. Syst. Evol. Microbiol.">
        <title>The Global Catalogue of Microorganisms (GCM) 10K type strain sequencing project: providing services to taxonomists for standard genome sequencing and annotation.</title>
        <authorList>
            <consortium name="The Broad Institute Genomics Platform"/>
            <consortium name="The Broad Institute Genome Sequencing Center for Infectious Disease"/>
            <person name="Wu L."/>
            <person name="Ma J."/>
        </authorList>
    </citation>
    <scope>NUCLEOTIDE SEQUENCE [LARGE SCALE GENOMIC DNA]</scope>
    <source>
        <strain evidence="8">CGMCC 1.6784</strain>
    </source>
</reference>
<dbReference type="InterPro" id="IPR050833">
    <property type="entry name" value="Poly_Biosynth_Transport"/>
</dbReference>
<dbReference type="Pfam" id="PF01943">
    <property type="entry name" value="Polysacc_synt"/>
    <property type="match status" value="1"/>
</dbReference>
<feature type="transmembrane region" description="Helical" evidence="6">
    <location>
        <begin position="88"/>
        <end position="113"/>
    </location>
</feature>
<feature type="transmembrane region" description="Helical" evidence="6">
    <location>
        <begin position="12"/>
        <end position="31"/>
    </location>
</feature>
<evidence type="ECO:0008006" key="9">
    <source>
        <dbReference type="Google" id="ProtNLM"/>
    </source>
</evidence>
<dbReference type="PANTHER" id="PTHR30250">
    <property type="entry name" value="PST FAMILY PREDICTED COLANIC ACID TRANSPORTER"/>
    <property type="match status" value="1"/>
</dbReference>
<feature type="transmembrane region" description="Helical" evidence="6">
    <location>
        <begin position="188"/>
        <end position="207"/>
    </location>
</feature>
<gene>
    <name evidence="7" type="ORF">GCM10011349_36530</name>
</gene>
<comment type="caution">
    <text evidence="7">The sequence shown here is derived from an EMBL/GenBank/DDBJ whole genome shotgun (WGS) entry which is preliminary data.</text>
</comment>
<keyword evidence="5 6" id="KW-0472">Membrane</keyword>
<protein>
    <recommendedName>
        <fullName evidence="9">Polysaccharide biosynthesis protein C-terminal domain-containing protein</fullName>
    </recommendedName>
</protein>
<feature type="transmembrane region" description="Helical" evidence="6">
    <location>
        <begin position="43"/>
        <end position="67"/>
    </location>
</feature>
<dbReference type="Proteomes" id="UP000605099">
    <property type="component" value="Unassembled WGS sequence"/>
</dbReference>
<keyword evidence="8" id="KW-1185">Reference proteome</keyword>
<evidence type="ECO:0000256" key="3">
    <source>
        <dbReference type="ARBA" id="ARBA00022692"/>
    </source>
</evidence>
<dbReference type="PANTHER" id="PTHR30250:SF11">
    <property type="entry name" value="O-ANTIGEN TRANSPORTER-RELATED"/>
    <property type="match status" value="1"/>
</dbReference>
<dbReference type="RefSeq" id="WP_188821939.1">
    <property type="nucleotide sequence ID" value="NZ_BMLK01000020.1"/>
</dbReference>
<feature type="transmembrane region" description="Helical" evidence="6">
    <location>
        <begin position="321"/>
        <end position="344"/>
    </location>
</feature>
<feature type="transmembrane region" description="Helical" evidence="6">
    <location>
        <begin position="356"/>
        <end position="375"/>
    </location>
</feature>
<keyword evidence="4 6" id="KW-1133">Transmembrane helix</keyword>
<dbReference type="EMBL" id="BMLK01000020">
    <property type="protein sequence ID" value="GGN57706.1"/>
    <property type="molecule type" value="Genomic_DNA"/>
</dbReference>
<feature type="transmembrane region" description="Helical" evidence="6">
    <location>
        <begin position="163"/>
        <end position="182"/>
    </location>
</feature>
<feature type="transmembrane region" description="Helical" evidence="6">
    <location>
        <begin position="387"/>
        <end position="405"/>
    </location>
</feature>
<proteinExistence type="predicted"/>
<organism evidence="7 8">
    <name type="scientific">Novosphingobium indicum</name>
    <dbReference type="NCBI Taxonomy" id="462949"/>
    <lineage>
        <taxon>Bacteria</taxon>
        <taxon>Pseudomonadati</taxon>
        <taxon>Pseudomonadota</taxon>
        <taxon>Alphaproteobacteria</taxon>
        <taxon>Sphingomonadales</taxon>
        <taxon>Sphingomonadaceae</taxon>
        <taxon>Novosphingobium</taxon>
    </lineage>
</organism>
<evidence type="ECO:0000256" key="4">
    <source>
        <dbReference type="ARBA" id="ARBA00022989"/>
    </source>
</evidence>
<evidence type="ECO:0000313" key="8">
    <source>
        <dbReference type="Proteomes" id="UP000605099"/>
    </source>
</evidence>
<evidence type="ECO:0000256" key="1">
    <source>
        <dbReference type="ARBA" id="ARBA00004651"/>
    </source>
</evidence>
<evidence type="ECO:0000256" key="5">
    <source>
        <dbReference type="ARBA" id="ARBA00023136"/>
    </source>
</evidence>
<name>A0ABQ2JWB3_9SPHN</name>
<keyword evidence="2" id="KW-1003">Cell membrane</keyword>
<evidence type="ECO:0000256" key="2">
    <source>
        <dbReference type="ARBA" id="ARBA00022475"/>
    </source>
</evidence>
<comment type="subcellular location">
    <subcellularLocation>
        <location evidence="1">Cell membrane</location>
        <topology evidence="1">Multi-pass membrane protein</topology>
    </subcellularLocation>
</comment>
<evidence type="ECO:0000313" key="7">
    <source>
        <dbReference type="EMBL" id="GGN57706.1"/>
    </source>
</evidence>
<accession>A0ABQ2JWB3</accession>
<sequence>MKILQKLRGEKGQYLSALIVRIAGAGMMYGMNVALARIASPEVYGTVAIGLAWGLVAMNLGSLGFNLSSIRFVAAYLHSERRDQLLSFLKTAILLTALGAFIGCIISLTVGLAGAQFGFLEEKSASAYLFAIPMILVFPFLDVSGGMMRGYGTVVRSLLPYNVIFPLVVLCSVGIVALSPSLGMETPIAFYCLYAGTACAIVVSALLVSRKWPGNVQPALEPERRKWISTSLATLPSAASSFAVRQVDSIILSFFVAPSQIALYWLAGRVTRFVSFGLQAAHMVASPQFARLKEEADMSGLQDIKSDTAHRVKMQSALSGAARATAVMALPSIAAIALLGPTLLDVAGPEYRNGLPVLYIILFGEAFNVICGPNASFMNMTGLQNTLSKISTTILAMYVPLIFLGSSLYGILGAAAAISLATIIQNIATSLAAYRSFGVNTTMFSREVWCI</sequence>
<dbReference type="InterPro" id="IPR002797">
    <property type="entry name" value="Polysacc_synth"/>
</dbReference>
<feature type="transmembrane region" description="Helical" evidence="6">
    <location>
        <begin position="125"/>
        <end position="143"/>
    </location>
</feature>
<feature type="transmembrane region" description="Helical" evidence="6">
    <location>
        <begin position="411"/>
        <end position="434"/>
    </location>
</feature>
<keyword evidence="3 6" id="KW-0812">Transmembrane</keyword>
<evidence type="ECO:0000256" key="6">
    <source>
        <dbReference type="SAM" id="Phobius"/>
    </source>
</evidence>